<dbReference type="OrthoDB" id="9876299at2759"/>
<dbReference type="AlphaFoldDB" id="A0A0D1ZIW6"/>
<gene>
    <name evidence="2" type="ORF">PV07_07608</name>
</gene>
<dbReference type="PROSITE" id="PS00061">
    <property type="entry name" value="ADH_SHORT"/>
    <property type="match status" value="1"/>
</dbReference>
<dbReference type="Proteomes" id="UP000054466">
    <property type="component" value="Unassembled WGS sequence"/>
</dbReference>
<organism evidence="2 3">
    <name type="scientific">Cladophialophora immunda</name>
    <dbReference type="NCBI Taxonomy" id="569365"/>
    <lineage>
        <taxon>Eukaryota</taxon>
        <taxon>Fungi</taxon>
        <taxon>Dikarya</taxon>
        <taxon>Ascomycota</taxon>
        <taxon>Pezizomycotina</taxon>
        <taxon>Eurotiomycetes</taxon>
        <taxon>Chaetothyriomycetidae</taxon>
        <taxon>Chaetothyriales</taxon>
        <taxon>Herpotrichiellaceae</taxon>
        <taxon>Cladophialophora</taxon>
    </lineage>
</organism>
<sequence>MSLAHHALKSLTLSGFGTRQQDLLFRSTSHRTMPTYVLTGANRGLGLEFVRQISSDSANTVIAAVRSLQGELDDLKQLASTAAGTVHILECNTGDLQSIRAFGDAVKQPLAGSGGGSKQIDYLLNNAGINATPEQSSLDMTAESLRNHIDVNVMGPAETVKVLLPYLGQGSVVMNMTSGLGSCGKKLPKCTTYSISKAAVNMLTVHQSEQLKDRGIKAICMDPGWVKTRMGGEGAILEPDVSIGGMLKTLHGLKDSDTGKFYTYTGDEVPW</sequence>
<evidence type="ECO:0000256" key="1">
    <source>
        <dbReference type="ARBA" id="ARBA00022857"/>
    </source>
</evidence>
<evidence type="ECO:0000313" key="2">
    <source>
        <dbReference type="EMBL" id="KIW27911.1"/>
    </source>
</evidence>
<dbReference type="InterPro" id="IPR002347">
    <property type="entry name" value="SDR_fam"/>
</dbReference>
<dbReference type="InterPro" id="IPR052184">
    <property type="entry name" value="SDR_enzymes"/>
</dbReference>
<evidence type="ECO:0000313" key="3">
    <source>
        <dbReference type="Proteomes" id="UP000054466"/>
    </source>
</evidence>
<reference evidence="2 3" key="1">
    <citation type="submission" date="2015-01" db="EMBL/GenBank/DDBJ databases">
        <title>The Genome Sequence of Cladophialophora immunda CBS83496.</title>
        <authorList>
            <consortium name="The Broad Institute Genomics Platform"/>
            <person name="Cuomo C."/>
            <person name="de Hoog S."/>
            <person name="Gorbushina A."/>
            <person name="Stielow B."/>
            <person name="Teixiera M."/>
            <person name="Abouelleil A."/>
            <person name="Chapman S.B."/>
            <person name="Priest M."/>
            <person name="Young S.K."/>
            <person name="Wortman J."/>
            <person name="Nusbaum C."/>
            <person name="Birren B."/>
        </authorList>
    </citation>
    <scope>NUCLEOTIDE SEQUENCE [LARGE SCALE GENOMIC DNA]</scope>
    <source>
        <strain evidence="2 3">CBS 83496</strain>
    </source>
</reference>
<dbReference type="Gene3D" id="3.40.50.720">
    <property type="entry name" value="NAD(P)-binding Rossmann-like Domain"/>
    <property type="match status" value="1"/>
</dbReference>
<dbReference type="Pfam" id="PF00106">
    <property type="entry name" value="adh_short"/>
    <property type="match status" value="1"/>
</dbReference>
<evidence type="ECO:0008006" key="4">
    <source>
        <dbReference type="Google" id="ProtNLM"/>
    </source>
</evidence>
<protein>
    <recommendedName>
        <fullName evidence="4">NAD(P)-binding protein</fullName>
    </recommendedName>
</protein>
<proteinExistence type="predicted"/>
<dbReference type="PANTHER" id="PTHR45458:SF1">
    <property type="entry name" value="SHORT CHAIN DEHYDROGENASE"/>
    <property type="match status" value="1"/>
</dbReference>
<dbReference type="HOGENOM" id="CLU_010194_9_1_1"/>
<dbReference type="PANTHER" id="PTHR45458">
    <property type="entry name" value="SHORT-CHAIN DEHYDROGENASE/REDUCTASE SDR"/>
    <property type="match status" value="1"/>
</dbReference>
<dbReference type="GO" id="GO:0016616">
    <property type="term" value="F:oxidoreductase activity, acting on the CH-OH group of donors, NAD or NADP as acceptor"/>
    <property type="evidence" value="ECO:0007669"/>
    <property type="project" value="TreeGrafter"/>
</dbReference>
<accession>A0A0D1ZIW6</accession>
<dbReference type="CDD" id="cd05325">
    <property type="entry name" value="carb_red_sniffer_like_SDR_c"/>
    <property type="match status" value="1"/>
</dbReference>
<dbReference type="GeneID" id="27346802"/>
<dbReference type="PRINTS" id="PR00081">
    <property type="entry name" value="GDHRDH"/>
</dbReference>
<keyword evidence="1" id="KW-0521">NADP</keyword>
<dbReference type="RefSeq" id="XP_016248127.1">
    <property type="nucleotide sequence ID" value="XM_016394708.1"/>
</dbReference>
<dbReference type="InterPro" id="IPR036291">
    <property type="entry name" value="NAD(P)-bd_dom_sf"/>
</dbReference>
<dbReference type="VEuPathDB" id="FungiDB:PV07_07608"/>
<dbReference type="EMBL" id="KN847043">
    <property type="protein sequence ID" value="KIW27911.1"/>
    <property type="molecule type" value="Genomic_DNA"/>
</dbReference>
<dbReference type="InterPro" id="IPR020904">
    <property type="entry name" value="Sc_DH/Rdtase_CS"/>
</dbReference>
<dbReference type="SUPFAM" id="SSF51735">
    <property type="entry name" value="NAD(P)-binding Rossmann-fold domains"/>
    <property type="match status" value="1"/>
</dbReference>
<keyword evidence="3" id="KW-1185">Reference proteome</keyword>
<name>A0A0D1ZIW6_9EURO</name>